<evidence type="ECO:0000256" key="1">
    <source>
        <dbReference type="ARBA" id="ARBA00022448"/>
    </source>
</evidence>
<organism evidence="5 6">
    <name type="scientific">Caldanaerobius fijiensis DSM 17918</name>
    <dbReference type="NCBI Taxonomy" id="1121256"/>
    <lineage>
        <taxon>Bacteria</taxon>
        <taxon>Bacillati</taxon>
        <taxon>Bacillota</taxon>
        <taxon>Clostridia</taxon>
        <taxon>Thermoanaerobacterales</taxon>
        <taxon>Thermoanaerobacteraceae</taxon>
        <taxon>Caldanaerobius</taxon>
    </lineage>
</organism>
<reference evidence="5 6" key="1">
    <citation type="submission" date="2016-11" db="EMBL/GenBank/DDBJ databases">
        <authorList>
            <person name="Jaros S."/>
            <person name="Januszkiewicz K."/>
            <person name="Wedrychowicz H."/>
        </authorList>
    </citation>
    <scope>NUCLEOTIDE SEQUENCE [LARGE SCALE GENOMIC DNA]</scope>
    <source>
        <strain evidence="5 6">DSM 17918</strain>
    </source>
</reference>
<dbReference type="PANTHER" id="PTHR42711:SF1">
    <property type="entry name" value="ABC-TRANSPORT PROTEIN, ATP-BINDING COMPONENT"/>
    <property type="match status" value="1"/>
</dbReference>
<dbReference type="SUPFAM" id="SSF52540">
    <property type="entry name" value="P-loop containing nucleoside triphosphate hydrolases"/>
    <property type="match status" value="1"/>
</dbReference>
<dbReference type="InterPro" id="IPR027417">
    <property type="entry name" value="P-loop_NTPase"/>
</dbReference>
<evidence type="ECO:0000256" key="2">
    <source>
        <dbReference type="ARBA" id="ARBA00022741"/>
    </source>
</evidence>
<dbReference type="Gene3D" id="3.40.50.300">
    <property type="entry name" value="P-loop containing nucleotide triphosphate hydrolases"/>
    <property type="match status" value="1"/>
</dbReference>
<sequence>MEAIIVEKLTKVFKTKIKREGFKGSIRSILKPEFKEINAVNELSFTVNEGEIIAFIGPNGAGKSTTIKMMTGILNPTSGSISVLGLNPITQRSQLSYRIGTVFGQKSQLWFHLPPIDTFKLLGSIYEIDSKKLNQRISYLSEVFELRDLMNIPVRKLSLGQRIRCEIAASLLHKPDIIFLDEPTIGLDVVAKQKIRELIRLMNKEEKTTVFLTSHDIGDIEQVCKRVIIINNGSIVLDESVKNLKHNYFSKKIVGIRYYDKPQYDFKNFHVVKDSGQSLKIEIDTAITSIDYAVSQLMKAGKVADITIEDIPLEEVISMIYRQSDKGDDAYESVQKILGSI</sequence>
<dbReference type="RefSeq" id="WP_073341134.1">
    <property type="nucleotide sequence ID" value="NZ_FQVH01000001.1"/>
</dbReference>
<protein>
    <submittedName>
        <fullName evidence="5">ABC-2 type transport system ATP-binding protein</fullName>
    </submittedName>
</protein>
<dbReference type="InterPro" id="IPR003593">
    <property type="entry name" value="AAA+_ATPase"/>
</dbReference>
<dbReference type="InterPro" id="IPR003439">
    <property type="entry name" value="ABC_transporter-like_ATP-bd"/>
</dbReference>
<keyword evidence="3 5" id="KW-0067">ATP-binding</keyword>
<dbReference type="EMBL" id="FQVH01000001">
    <property type="protein sequence ID" value="SHE34727.1"/>
    <property type="molecule type" value="Genomic_DNA"/>
</dbReference>
<feature type="domain" description="ABC transporter" evidence="4">
    <location>
        <begin position="24"/>
        <end position="257"/>
    </location>
</feature>
<name>A0A1M4SRV2_9THEO</name>
<evidence type="ECO:0000313" key="6">
    <source>
        <dbReference type="Proteomes" id="UP000184088"/>
    </source>
</evidence>
<keyword evidence="2" id="KW-0547">Nucleotide-binding</keyword>
<dbReference type="Proteomes" id="UP000184088">
    <property type="component" value="Unassembled WGS sequence"/>
</dbReference>
<keyword evidence="1" id="KW-0813">Transport</keyword>
<proteinExistence type="predicted"/>
<keyword evidence="6" id="KW-1185">Reference proteome</keyword>
<dbReference type="AlphaFoldDB" id="A0A1M4SRV2"/>
<dbReference type="Pfam" id="PF00005">
    <property type="entry name" value="ABC_tran"/>
    <property type="match status" value="1"/>
</dbReference>
<dbReference type="OrthoDB" id="9804819at2"/>
<evidence type="ECO:0000259" key="4">
    <source>
        <dbReference type="PROSITE" id="PS50893"/>
    </source>
</evidence>
<accession>A0A1M4SRV2</accession>
<dbReference type="InterPro" id="IPR050763">
    <property type="entry name" value="ABC_transporter_ATP-binding"/>
</dbReference>
<dbReference type="PANTHER" id="PTHR42711">
    <property type="entry name" value="ABC TRANSPORTER ATP-BINDING PROTEIN"/>
    <property type="match status" value="1"/>
</dbReference>
<dbReference type="SMART" id="SM00382">
    <property type="entry name" value="AAA"/>
    <property type="match status" value="1"/>
</dbReference>
<dbReference type="PROSITE" id="PS50893">
    <property type="entry name" value="ABC_TRANSPORTER_2"/>
    <property type="match status" value="1"/>
</dbReference>
<evidence type="ECO:0000313" key="5">
    <source>
        <dbReference type="EMBL" id="SHE34727.1"/>
    </source>
</evidence>
<dbReference type="GO" id="GO:0016887">
    <property type="term" value="F:ATP hydrolysis activity"/>
    <property type="evidence" value="ECO:0007669"/>
    <property type="project" value="InterPro"/>
</dbReference>
<gene>
    <name evidence="5" type="ORF">SAMN02746089_00105</name>
</gene>
<evidence type="ECO:0000256" key="3">
    <source>
        <dbReference type="ARBA" id="ARBA00022840"/>
    </source>
</evidence>
<dbReference type="STRING" id="1121256.SAMN02746089_00105"/>
<dbReference type="GO" id="GO:0005524">
    <property type="term" value="F:ATP binding"/>
    <property type="evidence" value="ECO:0007669"/>
    <property type="project" value="UniProtKB-KW"/>
</dbReference>